<evidence type="ECO:0000256" key="5">
    <source>
        <dbReference type="ARBA" id="ARBA00022729"/>
    </source>
</evidence>
<comment type="cofactor">
    <cofactor evidence="2">
        <name>Zn(2+)</name>
        <dbReference type="ChEBI" id="CHEBI:29105"/>
    </cofactor>
</comment>
<keyword evidence="5 9" id="KW-0732">Signal</keyword>
<dbReference type="InterPro" id="IPR025733">
    <property type="entry name" value="PAPs_C"/>
</dbReference>
<feature type="domain" description="Calcineurin-like phosphoesterase" evidence="10">
    <location>
        <begin position="131"/>
        <end position="321"/>
    </location>
</feature>
<dbReference type="SUPFAM" id="SSF49363">
    <property type="entry name" value="Purple acid phosphatase, N-terminal domain"/>
    <property type="match status" value="1"/>
</dbReference>
<evidence type="ECO:0000256" key="2">
    <source>
        <dbReference type="ARBA" id="ARBA00001947"/>
    </source>
</evidence>
<dbReference type="Proteomes" id="UP000250235">
    <property type="component" value="Unassembled WGS sequence"/>
</dbReference>
<keyword evidence="8" id="KW-0325">Glycoprotein</keyword>
<dbReference type="OrthoDB" id="45007at2759"/>
<evidence type="ECO:0000256" key="7">
    <source>
        <dbReference type="ARBA" id="ARBA00022833"/>
    </source>
</evidence>
<dbReference type="InterPro" id="IPR004843">
    <property type="entry name" value="Calcineurin-like_PHP"/>
</dbReference>
<dbReference type="GO" id="GO:0003993">
    <property type="term" value="F:acid phosphatase activity"/>
    <property type="evidence" value="ECO:0007669"/>
    <property type="project" value="UniProtKB-EC"/>
</dbReference>
<dbReference type="Pfam" id="PF16656">
    <property type="entry name" value="Pur_ac_phosph_N"/>
    <property type="match status" value="1"/>
</dbReference>
<comment type="cofactor">
    <cofactor evidence="3">
        <name>Fe cation</name>
        <dbReference type="ChEBI" id="CHEBI:24875"/>
    </cofactor>
</comment>
<feature type="chain" id="PRO_5016189210" description="Purple acid phosphatase" evidence="9">
    <location>
        <begin position="23"/>
        <end position="414"/>
    </location>
</feature>
<dbReference type="Gene3D" id="3.60.21.10">
    <property type="match status" value="1"/>
</dbReference>
<dbReference type="SUPFAM" id="SSF56300">
    <property type="entry name" value="Metallo-dependent phosphatases"/>
    <property type="match status" value="1"/>
</dbReference>
<evidence type="ECO:0000256" key="3">
    <source>
        <dbReference type="ARBA" id="ARBA00001962"/>
    </source>
</evidence>
<evidence type="ECO:0000256" key="9">
    <source>
        <dbReference type="RuleBase" id="RU361203"/>
    </source>
</evidence>
<evidence type="ECO:0000256" key="6">
    <source>
        <dbReference type="ARBA" id="ARBA00022801"/>
    </source>
</evidence>
<dbReference type="EMBL" id="KQ993790">
    <property type="protein sequence ID" value="KZV48951.1"/>
    <property type="molecule type" value="Genomic_DNA"/>
</dbReference>
<dbReference type="GO" id="GO:0046872">
    <property type="term" value="F:metal ion binding"/>
    <property type="evidence" value="ECO:0007669"/>
    <property type="project" value="InterPro"/>
</dbReference>
<name>A0A2Z7CPD9_9LAMI</name>
<feature type="domain" description="Purple acid phosphatase C-terminal" evidence="11">
    <location>
        <begin position="336"/>
        <end position="398"/>
    </location>
</feature>
<dbReference type="AlphaFoldDB" id="A0A2Z7CPD9"/>
<dbReference type="InterPro" id="IPR041792">
    <property type="entry name" value="MPP_PAP"/>
</dbReference>
<accession>A0A2Z7CPD9</accession>
<evidence type="ECO:0000256" key="8">
    <source>
        <dbReference type="ARBA" id="ARBA00023180"/>
    </source>
</evidence>
<protein>
    <recommendedName>
        <fullName evidence="9">Purple acid phosphatase</fullName>
        <ecNumber evidence="9">3.1.3.2</ecNumber>
    </recommendedName>
</protein>
<gene>
    <name evidence="13" type="ORF">F511_09547</name>
</gene>
<evidence type="ECO:0000313" key="13">
    <source>
        <dbReference type="EMBL" id="KZV48951.1"/>
    </source>
</evidence>
<proteinExistence type="inferred from homology"/>
<organism evidence="13 14">
    <name type="scientific">Dorcoceras hygrometricum</name>
    <dbReference type="NCBI Taxonomy" id="472368"/>
    <lineage>
        <taxon>Eukaryota</taxon>
        <taxon>Viridiplantae</taxon>
        <taxon>Streptophyta</taxon>
        <taxon>Embryophyta</taxon>
        <taxon>Tracheophyta</taxon>
        <taxon>Spermatophyta</taxon>
        <taxon>Magnoliopsida</taxon>
        <taxon>eudicotyledons</taxon>
        <taxon>Gunneridae</taxon>
        <taxon>Pentapetalae</taxon>
        <taxon>asterids</taxon>
        <taxon>lamiids</taxon>
        <taxon>Lamiales</taxon>
        <taxon>Gesneriaceae</taxon>
        <taxon>Didymocarpoideae</taxon>
        <taxon>Trichosporeae</taxon>
        <taxon>Loxocarpinae</taxon>
        <taxon>Dorcoceras</taxon>
    </lineage>
</organism>
<evidence type="ECO:0000259" key="10">
    <source>
        <dbReference type="Pfam" id="PF00149"/>
    </source>
</evidence>
<dbReference type="Gene3D" id="2.60.40.380">
    <property type="entry name" value="Purple acid phosphatase-like, N-terminal"/>
    <property type="match status" value="1"/>
</dbReference>
<sequence>MKIFWQYPLLISIFTIWGSTESTRWPLNFLSDSDPQQVRISLAGKNQVLVSWITSDKNVESVVVYGKVSGKYDNSSVGQSSSYQYLTYNSGEIHQVKIGPLEPGTLYYYRCGGATPEFSFRTPPSVFPVEFAVVGDLGQTEWTKSTLQHVGAMPYDVFLLPGDLSYADTEQPLWDSFGTLVEPLASSRPWMVTQGNHEIETIPVLHSQSFTAYNARWLMPYQESQSTSNLYYSFDVSGVHVIMLGSYTDFEVGSDQYTWLQADLKGVDRTKTPWILVLLHAPWYNSNLAHQGEGESMRKTMENMLFRERVDMVLAGHVHAYERFTRVYDNNANECGPVYVTIGDGGNREGLATTFESPSPSISLYREASFGHGRLRVLNSSHAHWTWRRNNDTTVADEMWLKSLSSSDSCNGSA</sequence>
<evidence type="ECO:0000259" key="11">
    <source>
        <dbReference type="Pfam" id="PF14008"/>
    </source>
</evidence>
<dbReference type="InterPro" id="IPR029052">
    <property type="entry name" value="Metallo-depent_PP-like"/>
</dbReference>
<dbReference type="PANTHER" id="PTHR22953">
    <property type="entry name" value="ACID PHOSPHATASE RELATED"/>
    <property type="match status" value="1"/>
</dbReference>
<evidence type="ECO:0000256" key="1">
    <source>
        <dbReference type="ARBA" id="ARBA00000032"/>
    </source>
</evidence>
<keyword evidence="6 9" id="KW-0378">Hydrolase</keyword>
<comment type="similarity">
    <text evidence="4 9">Belongs to the metallophosphoesterase superfamily. Purple acid phosphatase family.</text>
</comment>
<dbReference type="CDD" id="cd00839">
    <property type="entry name" value="MPP_PAPs"/>
    <property type="match status" value="1"/>
</dbReference>
<keyword evidence="14" id="KW-1185">Reference proteome</keyword>
<dbReference type="InterPro" id="IPR015914">
    <property type="entry name" value="PAPs_N"/>
</dbReference>
<dbReference type="EC" id="3.1.3.2" evidence="9"/>
<evidence type="ECO:0000256" key="4">
    <source>
        <dbReference type="ARBA" id="ARBA00008723"/>
    </source>
</evidence>
<reference evidence="13 14" key="1">
    <citation type="journal article" date="2015" name="Proc. Natl. Acad. Sci. U.S.A.">
        <title>The resurrection genome of Boea hygrometrica: A blueprint for survival of dehydration.</title>
        <authorList>
            <person name="Xiao L."/>
            <person name="Yang G."/>
            <person name="Zhang L."/>
            <person name="Yang X."/>
            <person name="Zhao S."/>
            <person name="Ji Z."/>
            <person name="Zhou Q."/>
            <person name="Hu M."/>
            <person name="Wang Y."/>
            <person name="Chen M."/>
            <person name="Xu Y."/>
            <person name="Jin H."/>
            <person name="Xiao X."/>
            <person name="Hu G."/>
            <person name="Bao F."/>
            <person name="Hu Y."/>
            <person name="Wan P."/>
            <person name="Li L."/>
            <person name="Deng X."/>
            <person name="Kuang T."/>
            <person name="Xiang C."/>
            <person name="Zhu J.K."/>
            <person name="Oliver M.J."/>
            <person name="He Y."/>
        </authorList>
    </citation>
    <scope>NUCLEOTIDE SEQUENCE [LARGE SCALE GENOMIC DNA]</scope>
    <source>
        <strain evidence="14">cv. XS01</strain>
    </source>
</reference>
<dbReference type="Pfam" id="PF00149">
    <property type="entry name" value="Metallophos"/>
    <property type="match status" value="1"/>
</dbReference>
<dbReference type="InterPro" id="IPR039331">
    <property type="entry name" value="PAPs-like"/>
</dbReference>
<comment type="catalytic activity">
    <reaction evidence="1 9">
        <text>a phosphate monoester + H2O = an alcohol + phosphate</text>
        <dbReference type="Rhea" id="RHEA:15017"/>
        <dbReference type="ChEBI" id="CHEBI:15377"/>
        <dbReference type="ChEBI" id="CHEBI:30879"/>
        <dbReference type="ChEBI" id="CHEBI:43474"/>
        <dbReference type="ChEBI" id="CHEBI:67140"/>
        <dbReference type="EC" id="3.1.3.2"/>
    </reaction>
</comment>
<evidence type="ECO:0000313" key="14">
    <source>
        <dbReference type="Proteomes" id="UP000250235"/>
    </source>
</evidence>
<feature type="domain" description="Purple acid phosphatase N-terminal" evidence="12">
    <location>
        <begin position="35"/>
        <end position="122"/>
    </location>
</feature>
<dbReference type="Pfam" id="PF14008">
    <property type="entry name" value="Metallophos_C"/>
    <property type="match status" value="1"/>
</dbReference>
<dbReference type="InterPro" id="IPR008963">
    <property type="entry name" value="Purple_acid_Pase-like_N"/>
</dbReference>
<dbReference type="PANTHER" id="PTHR22953:SF7">
    <property type="entry name" value="PURPLE ACID PHOSPHATASE 22"/>
    <property type="match status" value="1"/>
</dbReference>
<feature type="signal peptide" evidence="9">
    <location>
        <begin position="1"/>
        <end position="22"/>
    </location>
</feature>
<keyword evidence="7" id="KW-0862">Zinc</keyword>
<evidence type="ECO:0000259" key="12">
    <source>
        <dbReference type="Pfam" id="PF16656"/>
    </source>
</evidence>